<proteinExistence type="predicted"/>
<dbReference type="KEGG" id="brh:RBRH_01836"/>
<dbReference type="Proteomes" id="UP000007437">
    <property type="component" value="Plasmid pBRH01"/>
</dbReference>
<geneLocation type="plasmid" evidence="1 2">
    <name>pBRH01</name>
</geneLocation>
<accession>E5AV29</accession>
<evidence type="ECO:0000313" key="2">
    <source>
        <dbReference type="Proteomes" id="UP000007437"/>
    </source>
</evidence>
<name>E5AV29_MYCRK</name>
<keyword evidence="1" id="KW-0614">Plasmid</keyword>
<reference evidence="1 2" key="1">
    <citation type="journal article" date="2011" name="J. Bacteriol.">
        <title>Complete genome sequence of Burkholderia rhizoxinica, an endosymbiont of Rhizopus microsporus.</title>
        <authorList>
            <person name="Lackner G."/>
            <person name="Moebius N."/>
            <person name="Partida-Martinez L."/>
            <person name="Hertweck C."/>
        </authorList>
    </citation>
    <scope>NUCLEOTIDE SEQUENCE [LARGE SCALE GENOMIC DNA]</scope>
    <source>
        <strain evidence="2">DSM 19002 / CIP 109453 / HKI 454</strain>
        <plasmid evidence="1 2">pBRH01</plasmid>
    </source>
</reference>
<dbReference type="EMBL" id="FR687360">
    <property type="protein sequence ID" value="CBW76953.1"/>
    <property type="molecule type" value="Genomic_DNA"/>
</dbReference>
<evidence type="ECO:0000313" key="1">
    <source>
        <dbReference type="EMBL" id="CBW76953.1"/>
    </source>
</evidence>
<dbReference type="eggNOG" id="COG4974">
    <property type="taxonomic scope" value="Bacteria"/>
</dbReference>
<sequence>MTILNVIFAWFVDAGYLAGNPLSLTRRRGVATRPAVARYLTYEWWSVVKTTIETLLVGTERERLHTARCRWLFTVLYLAGLYAAEIASTPIGGVFCRRDAAGVERW</sequence>
<dbReference type="AlphaFoldDB" id="E5AV29"/>
<organism evidence="1 2">
    <name type="scientific">Mycetohabitans rhizoxinica (strain DSM 19002 / CIP 109453 / HKI 454)</name>
    <name type="common">Paraburkholderia rhizoxinica</name>
    <dbReference type="NCBI Taxonomy" id="882378"/>
    <lineage>
        <taxon>Bacteria</taxon>
        <taxon>Pseudomonadati</taxon>
        <taxon>Pseudomonadota</taxon>
        <taxon>Betaproteobacteria</taxon>
        <taxon>Burkholderiales</taxon>
        <taxon>Burkholderiaceae</taxon>
        <taxon>Mycetohabitans</taxon>
    </lineage>
</organism>
<dbReference type="HOGENOM" id="CLU_142251_0_0_4"/>
<protein>
    <submittedName>
        <fullName evidence="1">Uncharacterized protein</fullName>
    </submittedName>
</protein>
<gene>
    <name evidence="1" type="ordered locus">RBRH_01836</name>
</gene>